<proteinExistence type="predicted"/>
<comment type="caution">
    <text evidence="2">The sequence shown here is derived from an EMBL/GenBank/DDBJ whole genome shotgun (WGS) entry which is preliminary data.</text>
</comment>
<name>A0ABV0B3W1_9SPHN</name>
<evidence type="ECO:0000256" key="1">
    <source>
        <dbReference type="SAM" id="SignalP"/>
    </source>
</evidence>
<gene>
    <name evidence="2" type="ORF">TPR58_03745</name>
</gene>
<dbReference type="RefSeq" id="WP_346245274.1">
    <property type="nucleotide sequence ID" value="NZ_JBDIZK010000002.1"/>
</dbReference>
<dbReference type="EMBL" id="JBDIZK010000002">
    <property type="protein sequence ID" value="MEN3746268.1"/>
    <property type="molecule type" value="Genomic_DNA"/>
</dbReference>
<dbReference type="Proteomes" id="UP001427805">
    <property type="component" value="Unassembled WGS sequence"/>
</dbReference>
<feature type="chain" id="PRO_5045453090" evidence="1">
    <location>
        <begin position="20"/>
        <end position="228"/>
    </location>
</feature>
<accession>A0ABV0B3W1</accession>
<feature type="signal peptide" evidence="1">
    <location>
        <begin position="1"/>
        <end position="19"/>
    </location>
</feature>
<organism evidence="2 3">
    <name type="scientific">Sphingomonas rustica</name>
    <dbReference type="NCBI Taxonomy" id="3103142"/>
    <lineage>
        <taxon>Bacteria</taxon>
        <taxon>Pseudomonadati</taxon>
        <taxon>Pseudomonadota</taxon>
        <taxon>Alphaproteobacteria</taxon>
        <taxon>Sphingomonadales</taxon>
        <taxon>Sphingomonadaceae</taxon>
        <taxon>Sphingomonas</taxon>
    </lineage>
</organism>
<keyword evidence="1" id="KW-0732">Signal</keyword>
<sequence>MMKPLLAPLFALLSVAAQAQEATPGAGTAVSPAGDYVHSEREMIAGLRLNPDGSFEYALTVGSLDESAKGRWQAEGNRIRLTSDPRPVPPTITATRIDADPGKPFSIRVLTPRGVDMPGVDMLVEFDSGDPLDTYTPGVPWTVPADENRSPRFVTFSMPSYRLRSERLPLDPKPGTTAIFSLTPNDFGVADFTGAEVEFQAGKLILHRPEGSMDFRRVEPREKDGEPE</sequence>
<evidence type="ECO:0000313" key="3">
    <source>
        <dbReference type="Proteomes" id="UP001427805"/>
    </source>
</evidence>
<reference evidence="2 3" key="1">
    <citation type="submission" date="2024-05" db="EMBL/GenBank/DDBJ databases">
        <title>Sphingomonas sp. HF-S3 16S ribosomal RNA gene Genome sequencing and assembly.</title>
        <authorList>
            <person name="Lee H."/>
        </authorList>
    </citation>
    <scope>NUCLEOTIDE SEQUENCE [LARGE SCALE GENOMIC DNA]</scope>
    <source>
        <strain evidence="2 3">HF-S3</strain>
    </source>
</reference>
<keyword evidence="3" id="KW-1185">Reference proteome</keyword>
<protein>
    <submittedName>
        <fullName evidence="2">Uncharacterized protein</fullName>
    </submittedName>
</protein>
<evidence type="ECO:0000313" key="2">
    <source>
        <dbReference type="EMBL" id="MEN3746268.1"/>
    </source>
</evidence>